<dbReference type="AlphaFoldDB" id="A0A927GKA2"/>
<dbReference type="RefSeq" id="WP_191005768.1">
    <property type="nucleotide sequence ID" value="NZ_JACXAD010000015.1"/>
</dbReference>
<evidence type="ECO:0000313" key="1">
    <source>
        <dbReference type="EMBL" id="MBD2768954.1"/>
    </source>
</evidence>
<proteinExistence type="predicted"/>
<keyword evidence="2" id="KW-1185">Reference proteome</keyword>
<sequence length="171" mass="19667">MAPSSTPAPDADLESYWTAVANIIRERPYGSGGADIRRGTKHFAPGAKVYIIDWYAGMCERIIVVGLHRKSKKYIRLVIDVKLVENVRPKLCYTPAVIKKIKEYYTPSRREWLTQEFAERICKTIPYWQQELKKGAGAFKDPPAAYADPKFSKKHSFLSRLWIDINFLLKS</sequence>
<dbReference type="Proteomes" id="UP000612233">
    <property type="component" value="Unassembled WGS sequence"/>
</dbReference>
<evidence type="ECO:0000313" key="2">
    <source>
        <dbReference type="Proteomes" id="UP000612233"/>
    </source>
</evidence>
<protein>
    <submittedName>
        <fullName evidence="1">Uncharacterized protein</fullName>
    </submittedName>
</protein>
<dbReference type="EMBL" id="JACXAD010000015">
    <property type="protein sequence ID" value="MBD2768954.1"/>
    <property type="molecule type" value="Genomic_DNA"/>
</dbReference>
<accession>A0A927GKA2</accession>
<organism evidence="1 2">
    <name type="scientific">Hymenobacter montanus</name>
    <dbReference type="NCBI Taxonomy" id="2771359"/>
    <lineage>
        <taxon>Bacteria</taxon>
        <taxon>Pseudomonadati</taxon>
        <taxon>Bacteroidota</taxon>
        <taxon>Cytophagia</taxon>
        <taxon>Cytophagales</taxon>
        <taxon>Hymenobacteraceae</taxon>
        <taxon>Hymenobacter</taxon>
    </lineage>
</organism>
<name>A0A927GKA2_9BACT</name>
<reference evidence="1" key="1">
    <citation type="submission" date="2020-09" db="EMBL/GenBank/DDBJ databases">
        <authorList>
            <person name="Kim M.K."/>
        </authorList>
    </citation>
    <scope>NUCLEOTIDE SEQUENCE</scope>
    <source>
        <strain evidence="1">BT664</strain>
    </source>
</reference>
<comment type="caution">
    <text evidence="1">The sequence shown here is derived from an EMBL/GenBank/DDBJ whole genome shotgun (WGS) entry which is preliminary data.</text>
</comment>
<gene>
    <name evidence="1" type="ORF">IC235_13765</name>
</gene>